<dbReference type="Proteomes" id="UP000551353">
    <property type="component" value="Unassembled WGS sequence"/>
</dbReference>
<gene>
    <name evidence="1" type="ORF">GGD56_005662</name>
</gene>
<accession>A0ABR6IVT0</accession>
<evidence type="ECO:0000313" key="2">
    <source>
        <dbReference type="Proteomes" id="UP000551353"/>
    </source>
</evidence>
<organism evidence="1 2">
    <name type="scientific">Rhizobium mongolense</name>
    <dbReference type="NCBI Taxonomy" id="57676"/>
    <lineage>
        <taxon>Bacteria</taxon>
        <taxon>Pseudomonadati</taxon>
        <taxon>Pseudomonadota</taxon>
        <taxon>Alphaproteobacteria</taxon>
        <taxon>Hyphomicrobiales</taxon>
        <taxon>Rhizobiaceae</taxon>
        <taxon>Rhizobium/Agrobacterium group</taxon>
        <taxon>Rhizobium</taxon>
    </lineage>
</organism>
<dbReference type="EMBL" id="JACIFX010000009">
    <property type="protein sequence ID" value="MBB4231770.1"/>
    <property type="molecule type" value="Genomic_DNA"/>
</dbReference>
<name>A0ABR6IVT0_9HYPH</name>
<sequence length="33" mass="3781">MEKNLIEQLIREIEGLRDTFQTTLGALALYDGE</sequence>
<reference evidence="1 2" key="1">
    <citation type="submission" date="2020-08" db="EMBL/GenBank/DDBJ databases">
        <title>Genomic Encyclopedia of Type Strains, Phase IV (KMG-V): Genome sequencing to study the core and pangenomes of soil and plant-associated prokaryotes.</title>
        <authorList>
            <person name="Whitman W."/>
        </authorList>
    </citation>
    <scope>NUCLEOTIDE SEQUENCE [LARGE SCALE GENOMIC DNA]</scope>
    <source>
        <strain evidence="1 2">SEMIA 4087</strain>
    </source>
</reference>
<comment type="caution">
    <text evidence="1">The sequence shown here is derived from an EMBL/GenBank/DDBJ whole genome shotgun (WGS) entry which is preliminary data.</text>
</comment>
<evidence type="ECO:0000313" key="1">
    <source>
        <dbReference type="EMBL" id="MBB4231770.1"/>
    </source>
</evidence>
<keyword evidence="2" id="KW-1185">Reference proteome</keyword>
<proteinExistence type="predicted"/>
<protein>
    <submittedName>
        <fullName evidence="1">Uncharacterized protein</fullName>
    </submittedName>
</protein>